<dbReference type="EMBL" id="CP023445">
    <property type="protein sequence ID" value="ATE53177.1"/>
    <property type="molecule type" value="Genomic_DNA"/>
</dbReference>
<dbReference type="InterPro" id="IPR036388">
    <property type="entry name" value="WH-like_DNA-bd_sf"/>
</dbReference>
<keyword evidence="2" id="KW-1185">Reference proteome</keyword>
<gene>
    <name evidence="1" type="ORF">CNX65_07635</name>
</gene>
<accession>A0A290Z2E8</accession>
<evidence type="ECO:0000313" key="1">
    <source>
        <dbReference type="EMBL" id="ATE53177.1"/>
    </source>
</evidence>
<proteinExistence type="predicted"/>
<dbReference type="AlphaFoldDB" id="A0A290Z2E8"/>
<sequence>MRFEERVVALLRASGEAMTDAEIARALGVVHQQVNAVCRRLAAAGVIVRDDAGLPVRNHLPDSLRVVRGLPAPSEVHEVADVSERAVRQRLVDWLLADGWRVVRVADARSREQGTDVVVERGARTLHVEVEGFPSSRYADPARAGEVRRTLPAVQARSEFAAALLKGLQLRQAHPDDVVALALPDRLTHRRNLESVASVFPRMGLTVFLVGDDGAVEARWGDQLPVQR</sequence>
<dbReference type="Proteomes" id="UP000218505">
    <property type="component" value="Chromosome"/>
</dbReference>
<reference evidence="1" key="1">
    <citation type="submission" date="2017-09" db="EMBL/GenBank/DDBJ databases">
        <title>Complete Genome Sequence of ansamitocin-producing Bacterium Actinosynnema pretiosum X47.</title>
        <authorList>
            <person name="Cao G."/>
            <person name="Zong G."/>
            <person name="Zhong C."/>
            <person name="Fu J."/>
        </authorList>
    </citation>
    <scope>NUCLEOTIDE SEQUENCE [LARGE SCALE GENOMIC DNA]</scope>
    <source>
        <strain evidence="1">X47</strain>
    </source>
</reference>
<name>A0A290Z2E8_9PSEU</name>
<dbReference type="KEGG" id="apre:CNX65_07635"/>
<dbReference type="RefSeq" id="WP_096492133.1">
    <property type="nucleotide sequence ID" value="NZ_CP023445.1"/>
</dbReference>
<dbReference type="Gene3D" id="1.10.10.10">
    <property type="entry name" value="Winged helix-like DNA-binding domain superfamily/Winged helix DNA-binding domain"/>
    <property type="match status" value="1"/>
</dbReference>
<protein>
    <submittedName>
        <fullName evidence="1">Uncharacterized protein</fullName>
    </submittedName>
</protein>
<evidence type="ECO:0000313" key="2">
    <source>
        <dbReference type="Proteomes" id="UP000218505"/>
    </source>
</evidence>
<organism evidence="1 2">
    <name type="scientific">Actinosynnema pretiosum</name>
    <dbReference type="NCBI Taxonomy" id="42197"/>
    <lineage>
        <taxon>Bacteria</taxon>
        <taxon>Bacillati</taxon>
        <taxon>Actinomycetota</taxon>
        <taxon>Actinomycetes</taxon>
        <taxon>Pseudonocardiales</taxon>
        <taxon>Pseudonocardiaceae</taxon>
        <taxon>Actinosynnema</taxon>
    </lineage>
</organism>